<proteinExistence type="predicted"/>
<organism evidence="1 2">
    <name type="scientific">Phocaeicola vulgatus</name>
    <name type="common">Bacteroides vulgatus</name>
    <dbReference type="NCBI Taxonomy" id="821"/>
    <lineage>
        <taxon>Bacteria</taxon>
        <taxon>Pseudomonadati</taxon>
        <taxon>Bacteroidota</taxon>
        <taxon>Bacteroidia</taxon>
        <taxon>Bacteroidales</taxon>
        <taxon>Bacteroidaceae</taxon>
        <taxon>Phocaeicola</taxon>
    </lineage>
</organism>
<dbReference type="InterPro" id="IPR036514">
    <property type="entry name" value="SGNH_hydro_sf"/>
</dbReference>
<dbReference type="Gene3D" id="3.40.50.1110">
    <property type="entry name" value="SGNH hydrolase"/>
    <property type="match status" value="1"/>
</dbReference>
<sequence length="83" mass="9104">MTALTKEFVEDLGVDATIQQIYLPTDGTHTQATGAACYTRIVAHDLVHQGILSEYIDSEVPMVLNPTLLDFGTIYIGNESTFK</sequence>
<gene>
    <name evidence="1" type="ORF">DXC16_16560</name>
</gene>
<protein>
    <submittedName>
        <fullName evidence="1">Uncharacterized protein</fullName>
    </submittedName>
</protein>
<reference evidence="1 2" key="1">
    <citation type="submission" date="2018-08" db="EMBL/GenBank/DDBJ databases">
        <title>A genome reference for cultivated species of the human gut microbiota.</title>
        <authorList>
            <person name="Zou Y."/>
            <person name="Xue W."/>
            <person name="Luo G."/>
        </authorList>
    </citation>
    <scope>NUCLEOTIDE SEQUENCE [LARGE SCALE GENOMIC DNA]</scope>
    <source>
        <strain evidence="1 2">OM08-13BH</strain>
    </source>
</reference>
<dbReference type="EMBL" id="QSTG01000032">
    <property type="protein sequence ID" value="RGM41528.1"/>
    <property type="molecule type" value="Genomic_DNA"/>
</dbReference>
<accession>A0A3E4WH07</accession>
<dbReference type="AlphaFoldDB" id="A0A3E4WH07"/>
<dbReference type="Proteomes" id="UP000261003">
    <property type="component" value="Unassembled WGS sequence"/>
</dbReference>
<name>A0A3E4WH07_PHOVU</name>
<dbReference type="GO" id="GO:0016788">
    <property type="term" value="F:hydrolase activity, acting on ester bonds"/>
    <property type="evidence" value="ECO:0007669"/>
    <property type="project" value="UniProtKB-ARBA"/>
</dbReference>
<evidence type="ECO:0000313" key="1">
    <source>
        <dbReference type="EMBL" id="RGM41528.1"/>
    </source>
</evidence>
<evidence type="ECO:0000313" key="2">
    <source>
        <dbReference type="Proteomes" id="UP000261003"/>
    </source>
</evidence>
<comment type="caution">
    <text evidence="1">The sequence shown here is derived from an EMBL/GenBank/DDBJ whole genome shotgun (WGS) entry which is preliminary data.</text>
</comment>